<feature type="domain" description="BON" evidence="2">
    <location>
        <begin position="123"/>
        <end position="191"/>
    </location>
</feature>
<feature type="signal peptide" evidence="1">
    <location>
        <begin position="1"/>
        <end position="27"/>
    </location>
</feature>
<dbReference type="Proteomes" id="UP000193391">
    <property type="component" value="Unassembled WGS sequence"/>
</dbReference>
<evidence type="ECO:0000313" key="3">
    <source>
        <dbReference type="EMBL" id="OSQ40447.1"/>
    </source>
</evidence>
<dbReference type="InterPro" id="IPR051686">
    <property type="entry name" value="Lipoprotein_DolP"/>
</dbReference>
<dbReference type="AlphaFoldDB" id="A0A1Y2L3Q6"/>
<evidence type="ECO:0000259" key="2">
    <source>
        <dbReference type="PROSITE" id="PS50914"/>
    </source>
</evidence>
<dbReference type="RefSeq" id="WP_245835157.1">
    <property type="nucleotide sequence ID" value="NZ_JFKA01000001.1"/>
</dbReference>
<comment type="caution">
    <text evidence="3">The sequence shown here is derived from an EMBL/GenBank/DDBJ whole genome shotgun (WGS) entry which is preliminary data.</text>
</comment>
<protein>
    <recommendedName>
        <fullName evidence="2">BON domain-containing protein</fullName>
    </recommendedName>
</protein>
<dbReference type="EMBL" id="JFKA01000001">
    <property type="protein sequence ID" value="OSQ40447.1"/>
    <property type="molecule type" value="Genomic_DNA"/>
</dbReference>
<sequence>MTRWSSGLLLGILLLANSGCTSLVVGAGATAGVAAMQERGFKNSVSDNAINANLWRKYLEIDRQMFVDIEIEVVEGEVLLAGHVATADIEMTAVKTAWQTDGVKRVINELHVGGELGLIDSANDLLISTRIKTALMFDSRVYAINYNIETVDGTVYLMGIAQNKDELDRVISHVRATSYVKKVVSFVRLKDDPTRKRT</sequence>
<dbReference type="PANTHER" id="PTHR34606:SF15">
    <property type="entry name" value="BON DOMAIN-CONTAINING PROTEIN"/>
    <property type="match status" value="1"/>
</dbReference>
<organism evidence="3 4">
    <name type="scientific">Thalassospira mesophila</name>
    <dbReference type="NCBI Taxonomy" id="1293891"/>
    <lineage>
        <taxon>Bacteria</taxon>
        <taxon>Pseudomonadati</taxon>
        <taxon>Pseudomonadota</taxon>
        <taxon>Alphaproteobacteria</taxon>
        <taxon>Rhodospirillales</taxon>
        <taxon>Thalassospiraceae</taxon>
        <taxon>Thalassospira</taxon>
    </lineage>
</organism>
<gene>
    <name evidence="3" type="ORF">TMES_01195</name>
</gene>
<name>A0A1Y2L3Q6_9PROT</name>
<dbReference type="InterPro" id="IPR014004">
    <property type="entry name" value="Transpt-assoc_nodulatn_dom_bac"/>
</dbReference>
<reference evidence="3 4" key="1">
    <citation type="submission" date="2014-03" db="EMBL/GenBank/DDBJ databases">
        <title>The draft genome sequence of Thalassospira mesophila JCM 18969.</title>
        <authorList>
            <person name="Lai Q."/>
            <person name="Shao Z."/>
        </authorList>
    </citation>
    <scope>NUCLEOTIDE SEQUENCE [LARGE SCALE GENOMIC DNA]</scope>
    <source>
        <strain evidence="3 4">JCM 18969</strain>
    </source>
</reference>
<keyword evidence="4" id="KW-1185">Reference proteome</keyword>
<dbReference type="InterPro" id="IPR007055">
    <property type="entry name" value="BON_dom"/>
</dbReference>
<dbReference type="Pfam" id="PF04972">
    <property type="entry name" value="BON"/>
    <property type="match status" value="2"/>
</dbReference>
<accession>A0A1Y2L3Q6</accession>
<evidence type="ECO:0000256" key="1">
    <source>
        <dbReference type="SAM" id="SignalP"/>
    </source>
</evidence>
<dbReference type="SMART" id="SM00749">
    <property type="entry name" value="BON"/>
    <property type="match status" value="1"/>
</dbReference>
<dbReference type="PROSITE" id="PS50914">
    <property type="entry name" value="BON"/>
    <property type="match status" value="2"/>
</dbReference>
<dbReference type="PANTHER" id="PTHR34606">
    <property type="entry name" value="BON DOMAIN-CONTAINING PROTEIN"/>
    <property type="match status" value="1"/>
</dbReference>
<proteinExistence type="predicted"/>
<evidence type="ECO:0000313" key="4">
    <source>
        <dbReference type="Proteomes" id="UP000193391"/>
    </source>
</evidence>
<dbReference type="Gene3D" id="3.30.1340.30">
    <property type="match status" value="1"/>
</dbReference>
<feature type="chain" id="PRO_5012914897" description="BON domain-containing protein" evidence="1">
    <location>
        <begin position="28"/>
        <end position="198"/>
    </location>
</feature>
<keyword evidence="1" id="KW-0732">Signal</keyword>
<dbReference type="STRING" id="1293891.TMES_01195"/>
<feature type="domain" description="BON" evidence="2">
    <location>
        <begin position="46"/>
        <end position="114"/>
    </location>
</feature>